<dbReference type="Proteomes" id="UP001210528">
    <property type="component" value="Unassembled WGS sequence"/>
</dbReference>
<reference evidence="2 3" key="1">
    <citation type="submission" date="2023-01" db="EMBL/GenBank/DDBJ databases">
        <title>Halorubrum ezzemoulense from Santa Pola, Spain.</title>
        <authorList>
            <person name="Feng Y."/>
            <person name="Louyakis A.S."/>
            <person name="Gogarten J.P."/>
        </authorList>
    </citation>
    <scope>NUCLEOTIDE SEQUENCE [LARGE SCALE GENOMIC DNA]</scope>
    <source>
        <strain evidence="2 3">AMM015</strain>
    </source>
</reference>
<dbReference type="RefSeq" id="WP_271970467.1">
    <property type="nucleotide sequence ID" value="NZ_JAQLUK010000027.1"/>
</dbReference>
<name>A0ABT4Z6K5_HALEZ</name>
<evidence type="ECO:0000256" key="1">
    <source>
        <dbReference type="SAM" id="MobiDB-lite"/>
    </source>
</evidence>
<sequence length="112" mass="12353">MSSDRAPPERARPSGETTDGPSGDDEVDASPERRREVLSEVITMEPGARKARGEKGIERMIIEAELVAEGHEPDNPAVPVSVEAGEKLRERLDEHDEDLVPAWTRPWEGADE</sequence>
<keyword evidence="3" id="KW-1185">Reference proteome</keyword>
<dbReference type="EMBL" id="JAQLUK010000027">
    <property type="protein sequence ID" value="MDB2293707.1"/>
    <property type="molecule type" value="Genomic_DNA"/>
</dbReference>
<comment type="caution">
    <text evidence="2">The sequence shown here is derived from an EMBL/GenBank/DDBJ whole genome shotgun (WGS) entry which is preliminary data.</text>
</comment>
<protein>
    <submittedName>
        <fullName evidence="2">Uncharacterized protein</fullName>
    </submittedName>
</protein>
<organism evidence="2 3">
    <name type="scientific">Halorubrum ezzemoulense</name>
    <name type="common">Halorubrum chaoviator</name>
    <dbReference type="NCBI Taxonomy" id="337243"/>
    <lineage>
        <taxon>Archaea</taxon>
        <taxon>Methanobacteriati</taxon>
        <taxon>Methanobacteriota</taxon>
        <taxon>Stenosarchaea group</taxon>
        <taxon>Halobacteria</taxon>
        <taxon>Halobacteriales</taxon>
        <taxon>Haloferacaceae</taxon>
        <taxon>Halorubrum</taxon>
    </lineage>
</organism>
<gene>
    <name evidence="2" type="ORF">PM085_15730</name>
</gene>
<feature type="region of interest" description="Disordered" evidence="1">
    <location>
        <begin position="1"/>
        <end position="37"/>
    </location>
</feature>
<evidence type="ECO:0000313" key="2">
    <source>
        <dbReference type="EMBL" id="MDB2293707.1"/>
    </source>
</evidence>
<proteinExistence type="predicted"/>
<evidence type="ECO:0000313" key="3">
    <source>
        <dbReference type="Proteomes" id="UP001210528"/>
    </source>
</evidence>
<feature type="compositionally biased region" description="Basic and acidic residues" evidence="1">
    <location>
        <begin position="1"/>
        <end position="13"/>
    </location>
</feature>
<accession>A0ABT4Z6K5</accession>